<feature type="region of interest" description="Disordered" evidence="1">
    <location>
        <begin position="1"/>
        <end position="29"/>
    </location>
</feature>
<gene>
    <name evidence="2" type="ORF">EVAR_27623_1</name>
</gene>
<keyword evidence="3" id="KW-1185">Reference proteome</keyword>
<name>A0A4C1V119_EUMVA</name>
<protein>
    <submittedName>
        <fullName evidence="2">Uncharacterized protein</fullName>
    </submittedName>
</protein>
<dbReference type="EMBL" id="BGZK01000256">
    <property type="protein sequence ID" value="GBP32199.1"/>
    <property type="molecule type" value="Genomic_DNA"/>
</dbReference>
<dbReference type="Proteomes" id="UP000299102">
    <property type="component" value="Unassembled WGS sequence"/>
</dbReference>
<comment type="caution">
    <text evidence="2">The sequence shown here is derived from an EMBL/GenBank/DDBJ whole genome shotgun (WGS) entry which is preliminary data.</text>
</comment>
<reference evidence="2 3" key="1">
    <citation type="journal article" date="2019" name="Commun. Biol.">
        <title>The bagworm genome reveals a unique fibroin gene that provides high tensile strength.</title>
        <authorList>
            <person name="Kono N."/>
            <person name="Nakamura H."/>
            <person name="Ohtoshi R."/>
            <person name="Tomita M."/>
            <person name="Numata K."/>
            <person name="Arakawa K."/>
        </authorList>
    </citation>
    <scope>NUCLEOTIDE SEQUENCE [LARGE SCALE GENOMIC DNA]</scope>
</reference>
<evidence type="ECO:0000313" key="3">
    <source>
        <dbReference type="Proteomes" id="UP000299102"/>
    </source>
</evidence>
<feature type="compositionally biased region" description="Basic and acidic residues" evidence="1">
    <location>
        <begin position="1"/>
        <end position="11"/>
    </location>
</feature>
<proteinExistence type="predicted"/>
<evidence type="ECO:0000256" key="1">
    <source>
        <dbReference type="SAM" id="MobiDB-lite"/>
    </source>
</evidence>
<accession>A0A4C1V119</accession>
<evidence type="ECO:0000313" key="2">
    <source>
        <dbReference type="EMBL" id="GBP32199.1"/>
    </source>
</evidence>
<dbReference type="AlphaFoldDB" id="A0A4C1V119"/>
<sequence>MLTNARTDRHAARPAPVRRASGGRRSLRPCLYSGSRRAAELFSGRSPTFQGRRLVESVEFRPEVDVLAPEHDFR</sequence>
<organism evidence="2 3">
    <name type="scientific">Eumeta variegata</name>
    <name type="common">Bagworm moth</name>
    <name type="synonym">Eumeta japonica</name>
    <dbReference type="NCBI Taxonomy" id="151549"/>
    <lineage>
        <taxon>Eukaryota</taxon>
        <taxon>Metazoa</taxon>
        <taxon>Ecdysozoa</taxon>
        <taxon>Arthropoda</taxon>
        <taxon>Hexapoda</taxon>
        <taxon>Insecta</taxon>
        <taxon>Pterygota</taxon>
        <taxon>Neoptera</taxon>
        <taxon>Endopterygota</taxon>
        <taxon>Lepidoptera</taxon>
        <taxon>Glossata</taxon>
        <taxon>Ditrysia</taxon>
        <taxon>Tineoidea</taxon>
        <taxon>Psychidae</taxon>
        <taxon>Oiketicinae</taxon>
        <taxon>Eumeta</taxon>
    </lineage>
</organism>